<evidence type="ECO:0000256" key="2">
    <source>
        <dbReference type="ARBA" id="ARBA00022679"/>
    </source>
</evidence>
<dbReference type="GO" id="GO:0006631">
    <property type="term" value="P:fatty acid metabolic process"/>
    <property type="evidence" value="ECO:0007669"/>
    <property type="project" value="TreeGrafter"/>
</dbReference>
<feature type="transmembrane region" description="Helical" evidence="5">
    <location>
        <begin position="23"/>
        <end position="40"/>
    </location>
</feature>
<name>A0A8W8IGB0_MAGGI</name>
<keyword evidence="8" id="KW-1185">Reference proteome</keyword>
<evidence type="ECO:0000256" key="1">
    <source>
        <dbReference type="ARBA" id="ARBA00005232"/>
    </source>
</evidence>
<dbReference type="GO" id="GO:0005739">
    <property type="term" value="C:mitochondrion"/>
    <property type="evidence" value="ECO:0007669"/>
    <property type="project" value="TreeGrafter"/>
</dbReference>
<proteinExistence type="inferred from homology"/>
<dbReference type="EnsemblMetazoa" id="G13761.2">
    <property type="protein sequence ID" value="G13761.2:cds"/>
    <property type="gene ID" value="G13761"/>
</dbReference>
<dbReference type="GO" id="GO:0004095">
    <property type="term" value="F:carnitine O-palmitoyltransferase activity"/>
    <property type="evidence" value="ECO:0007669"/>
    <property type="project" value="TreeGrafter"/>
</dbReference>
<evidence type="ECO:0000256" key="5">
    <source>
        <dbReference type="SAM" id="Phobius"/>
    </source>
</evidence>
<dbReference type="Proteomes" id="UP000005408">
    <property type="component" value="Unassembled WGS sequence"/>
</dbReference>
<feature type="transmembrane region" description="Helical" evidence="5">
    <location>
        <begin position="60"/>
        <end position="82"/>
    </location>
</feature>
<evidence type="ECO:0000256" key="3">
    <source>
        <dbReference type="ARBA" id="ARBA00023315"/>
    </source>
</evidence>
<dbReference type="PANTHER" id="PTHR22589">
    <property type="entry name" value="CARNITINE O-ACYLTRANSFERASE"/>
    <property type="match status" value="1"/>
</dbReference>
<dbReference type="InterPro" id="IPR023213">
    <property type="entry name" value="CAT-like_dom_sf"/>
</dbReference>
<sequence>MPSLPAIAPFLGDTSRLISYRNFSEASAVGFLSAILFVVFSEPLKTYVDFGEKWMSLSGLPYQMNTAMLGFIVGFGFVKIFLLMRIQLFKMLLNYQGWMTNPKSMATKMWALMLNALRGNGRYPTFFFQPMLPKLPVPNLNVTLDRYLSSMKPILSDEDYMSLLTAVLEFKEKDGPVLHKFLCNRAATENNWLIDYWLKYAYLTNREPCAVKVNCYATDRKDQPTNNQLARAANMIHYVLRFHEQLQDETLTPQYLQDMIPMCMEGYRRLFSTTRIPYETLDQLVTYEESKHIIVYRNGVYYKVDVFAPDSDGKKKLLTVAELHDVLRQIFQWTDDVDEVSRIAVFTSERRDTWAKVRQRLLTTSNRPSLEAVESAIFFVSLDDVAPKSIEENGSFTMTGNGYNRWFDKSIQFSVFSNGKVGTNVEHSSMDATLPGRLWEYFLQSEKYAENGGIIPEKSKRTLSKPERLDWDLKDFEEDLDKALDHFRGLAGSFELIVTSPDYGKGFIKKKRMSPDGYIQMALQLAYYKIHNKIAKTYESASTRMFCAGRTETIRPVSEFSAQWVKSMFHERVTREQRIMLLKRAVQYQTQVKVDASLGMGWDRHLFGMFVAAREMNRPTPALFQDKSFWMHDTLSTSQTPTRYNDGWTLENCCMGGGFQAAFPEGYGVSYMIYGEDHIKFHVTSFRTNDSTSSAKMADAIVESMTEMKELLS</sequence>
<keyword evidence="2" id="KW-0808">Transferase</keyword>
<dbReference type="Gene3D" id="3.30.559.10">
    <property type="entry name" value="Chloramphenicol acetyltransferase-like domain"/>
    <property type="match status" value="1"/>
</dbReference>
<keyword evidence="3" id="KW-0012">Acyltransferase</keyword>
<dbReference type="SUPFAM" id="SSF52777">
    <property type="entry name" value="CoA-dependent acyltransferases"/>
    <property type="match status" value="2"/>
</dbReference>
<dbReference type="InterPro" id="IPR000542">
    <property type="entry name" value="Carn_acyl_trans"/>
</dbReference>
<feature type="active site" description="Proton acceptor" evidence="4">
    <location>
        <position position="427"/>
    </location>
</feature>
<evidence type="ECO:0000256" key="4">
    <source>
        <dbReference type="PIRSR" id="PIRSR600542-1"/>
    </source>
</evidence>
<keyword evidence="5" id="KW-1133">Transmembrane helix</keyword>
<dbReference type="GO" id="GO:0009437">
    <property type="term" value="P:carnitine metabolic process"/>
    <property type="evidence" value="ECO:0007669"/>
    <property type="project" value="TreeGrafter"/>
</dbReference>
<reference evidence="7" key="1">
    <citation type="submission" date="2022-08" db="UniProtKB">
        <authorList>
            <consortium name="EnsemblMetazoa"/>
        </authorList>
    </citation>
    <scope>IDENTIFICATION</scope>
    <source>
        <strain evidence="7">05x7-T-G4-1.051#20</strain>
    </source>
</reference>
<dbReference type="InterPro" id="IPR039551">
    <property type="entry name" value="Cho/carn_acyl_trans"/>
</dbReference>
<evidence type="ECO:0000313" key="8">
    <source>
        <dbReference type="Proteomes" id="UP000005408"/>
    </source>
</evidence>
<dbReference type="InterPro" id="IPR042231">
    <property type="entry name" value="Cho/carn_acyl_trans_2"/>
</dbReference>
<comment type="similarity">
    <text evidence="1">Belongs to the carnitine/choline acetyltransferase family.</text>
</comment>
<dbReference type="OrthoDB" id="240216at2759"/>
<dbReference type="Gene3D" id="3.30.559.70">
    <property type="entry name" value="Choline/Carnitine o-acyltransferase, domain 2"/>
    <property type="match status" value="1"/>
</dbReference>
<dbReference type="Pfam" id="PF00755">
    <property type="entry name" value="Carn_acyltransf"/>
    <property type="match status" value="1"/>
</dbReference>
<feature type="domain" description="Choline/carnitine acyltransferase" evidence="6">
    <location>
        <begin position="135"/>
        <end position="702"/>
    </location>
</feature>
<keyword evidence="5" id="KW-0812">Transmembrane</keyword>
<evidence type="ECO:0000259" key="6">
    <source>
        <dbReference type="Pfam" id="PF00755"/>
    </source>
</evidence>
<keyword evidence="5" id="KW-0472">Membrane</keyword>
<dbReference type="PANTHER" id="PTHR22589:SF113">
    <property type="entry name" value="CARNITINE O-PALMITOYLTRANSFERASE 1, LIVER ISOFORM-LIKE"/>
    <property type="match status" value="1"/>
</dbReference>
<accession>A0A8W8IGB0</accession>
<dbReference type="AlphaFoldDB" id="A0A8W8IGB0"/>
<protein>
    <recommendedName>
        <fullName evidence="6">Choline/carnitine acyltransferase domain-containing protein</fullName>
    </recommendedName>
</protein>
<dbReference type="OMA" id="PYQMNIA"/>
<evidence type="ECO:0000313" key="7">
    <source>
        <dbReference type="EnsemblMetazoa" id="G13761.2:cds"/>
    </source>
</evidence>
<organism evidence="7 8">
    <name type="scientific">Magallana gigas</name>
    <name type="common">Pacific oyster</name>
    <name type="synonym">Crassostrea gigas</name>
    <dbReference type="NCBI Taxonomy" id="29159"/>
    <lineage>
        <taxon>Eukaryota</taxon>
        <taxon>Metazoa</taxon>
        <taxon>Spiralia</taxon>
        <taxon>Lophotrochozoa</taxon>
        <taxon>Mollusca</taxon>
        <taxon>Bivalvia</taxon>
        <taxon>Autobranchia</taxon>
        <taxon>Pteriomorphia</taxon>
        <taxon>Ostreida</taxon>
        <taxon>Ostreoidea</taxon>
        <taxon>Ostreidae</taxon>
        <taxon>Magallana</taxon>
    </lineage>
</organism>